<dbReference type="Proteomes" id="UP000036261">
    <property type="component" value="Unassembled WGS sequence"/>
</dbReference>
<dbReference type="STRING" id="558151.ACM46_16005"/>
<evidence type="ECO:0000256" key="5">
    <source>
        <dbReference type="SAM" id="Phobius"/>
    </source>
</evidence>
<dbReference type="RefSeq" id="WP_048507682.1">
    <property type="nucleotide sequence ID" value="NZ_LFND01000005.1"/>
</dbReference>
<organism evidence="6 7">
    <name type="scientific">Chryseobacterium angstadtii</name>
    <dbReference type="NCBI Taxonomy" id="558151"/>
    <lineage>
        <taxon>Bacteria</taxon>
        <taxon>Pseudomonadati</taxon>
        <taxon>Bacteroidota</taxon>
        <taxon>Flavobacteriia</taxon>
        <taxon>Flavobacteriales</taxon>
        <taxon>Weeksellaceae</taxon>
        <taxon>Chryseobacterium group</taxon>
        <taxon>Chryseobacterium</taxon>
    </lineage>
</organism>
<keyword evidence="3 5" id="KW-1133">Transmembrane helix</keyword>
<dbReference type="OrthoDB" id="6400719at2"/>
<evidence type="ECO:0000256" key="2">
    <source>
        <dbReference type="ARBA" id="ARBA00022692"/>
    </source>
</evidence>
<dbReference type="InterPro" id="IPR019109">
    <property type="entry name" value="MamF_MmsF"/>
</dbReference>
<evidence type="ECO:0000256" key="3">
    <source>
        <dbReference type="ARBA" id="ARBA00022989"/>
    </source>
</evidence>
<evidence type="ECO:0000256" key="4">
    <source>
        <dbReference type="ARBA" id="ARBA00023136"/>
    </source>
</evidence>
<gene>
    <name evidence="6" type="ORF">ACM46_16005</name>
</gene>
<dbReference type="PATRIC" id="fig|558151.6.peg.3388"/>
<keyword evidence="7" id="KW-1185">Reference proteome</keyword>
<accession>A0A0J7I5M2</accession>
<name>A0A0J7I5M2_9FLAO</name>
<proteinExistence type="predicted"/>
<feature type="transmembrane region" description="Helical" evidence="5">
    <location>
        <begin position="36"/>
        <end position="56"/>
    </location>
</feature>
<dbReference type="AlphaFoldDB" id="A0A0J7I5M2"/>
<protein>
    <submittedName>
        <fullName evidence="6">Import component protein</fullName>
    </submittedName>
</protein>
<evidence type="ECO:0000313" key="7">
    <source>
        <dbReference type="Proteomes" id="UP000036261"/>
    </source>
</evidence>
<reference evidence="6 7" key="1">
    <citation type="journal article" date="2013" name="Int. J. Syst. Evol. Microbiol.">
        <title>Chryseobacterium angstadtii sp. nov., isolated from a newt tank.</title>
        <authorList>
            <person name="Kirk K.E."/>
            <person name="Hoffman J.A."/>
            <person name="Smith K.A."/>
            <person name="Strahan B.L."/>
            <person name="Failor K.C."/>
            <person name="Krebs J.E."/>
            <person name="Gale A.N."/>
            <person name="Do T.D."/>
            <person name="Sontag T.C."/>
            <person name="Batties A.M."/>
            <person name="Mistiszyn K."/>
            <person name="Newman J.D."/>
        </authorList>
    </citation>
    <scope>NUCLEOTIDE SEQUENCE [LARGE SCALE GENOMIC DNA]</scope>
    <source>
        <strain evidence="6 7">KM</strain>
    </source>
</reference>
<dbReference type="Pfam" id="PF09685">
    <property type="entry name" value="MamF_MmsF"/>
    <property type="match status" value="1"/>
</dbReference>
<comment type="subcellular location">
    <subcellularLocation>
        <location evidence="1">Membrane</location>
        <topology evidence="1">Multi-pass membrane protein</topology>
    </subcellularLocation>
</comment>
<comment type="caution">
    <text evidence="6">The sequence shown here is derived from an EMBL/GenBank/DDBJ whole genome shotgun (WGS) entry which is preliminary data.</text>
</comment>
<feature type="transmembrane region" description="Helical" evidence="5">
    <location>
        <begin position="62"/>
        <end position="82"/>
    </location>
</feature>
<keyword evidence="2 5" id="KW-0812">Transmembrane</keyword>
<evidence type="ECO:0000313" key="6">
    <source>
        <dbReference type="EMBL" id="KMQ61663.1"/>
    </source>
</evidence>
<dbReference type="EMBL" id="LFND01000005">
    <property type="protein sequence ID" value="KMQ61663.1"/>
    <property type="molecule type" value="Genomic_DNA"/>
</dbReference>
<sequence>MNNKTLSVISYITPIGWLFAYFSGKDQADSLLKYHLKQSLGLMIVSIIFNIIMRILATAVPALSFLGILGLLILIFWVLGMINAANGAEKPVPVFGKMFENQFAFIG</sequence>
<evidence type="ECO:0000256" key="1">
    <source>
        <dbReference type="ARBA" id="ARBA00004141"/>
    </source>
</evidence>
<feature type="transmembrane region" description="Helical" evidence="5">
    <location>
        <begin position="6"/>
        <end position="24"/>
    </location>
</feature>
<keyword evidence="4 5" id="KW-0472">Membrane</keyword>